<comment type="similarity">
    <text evidence="3 13">Belongs to the thiolase-like superfamily. Thiolase family.</text>
</comment>
<evidence type="ECO:0000256" key="1">
    <source>
        <dbReference type="ARBA" id="ARBA00004173"/>
    </source>
</evidence>
<dbReference type="PANTHER" id="PTHR18919:SF156">
    <property type="entry name" value="ACETYL-COA ACETYLTRANSFERASE, MITOCHONDRIAL"/>
    <property type="match status" value="1"/>
</dbReference>
<evidence type="ECO:0000256" key="7">
    <source>
        <dbReference type="ARBA" id="ARBA00022723"/>
    </source>
</evidence>
<evidence type="ECO:0000256" key="6">
    <source>
        <dbReference type="ARBA" id="ARBA00022679"/>
    </source>
</evidence>
<dbReference type="EC" id="2.3.1.9" evidence="5"/>
<protein>
    <recommendedName>
        <fullName evidence="5">acetyl-CoA C-acetyltransferase</fullName>
        <ecNumber evidence="5">2.3.1.9</ecNumber>
    </recommendedName>
</protein>
<evidence type="ECO:0000256" key="8">
    <source>
        <dbReference type="ARBA" id="ARBA00022946"/>
    </source>
</evidence>
<evidence type="ECO:0000256" key="13">
    <source>
        <dbReference type="RuleBase" id="RU003557"/>
    </source>
</evidence>
<organism evidence="16 17">
    <name type="scientific">Oedothorax gibbosus</name>
    <dbReference type="NCBI Taxonomy" id="931172"/>
    <lineage>
        <taxon>Eukaryota</taxon>
        <taxon>Metazoa</taxon>
        <taxon>Ecdysozoa</taxon>
        <taxon>Arthropoda</taxon>
        <taxon>Chelicerata</taxon>
        <taxon>Arachnida</taxon>
        <taxon>Araneae</taxon>
        <taxon>Araneomorphae</taxon>
        <taxon>Entelegynae</taxon>
        <taxon>Araneoidea</taxon>
        <taxon>Linyphiidae</taxon>
        <taxon>Erigoninae</taxon>
        <taxon>Oedothorax</taxon>
    </lineage>
</organism>
<name>A0AAV6U044_9ARAC</name>
<sequence length="416" mass="44163">MGLNNLKYVLRVSKRPLGNFCSYRQKHNDVVIVSAVRTPIGSFRSSLASLKAPQLGAIAVQGAVEQAGIPKDAVQEVYMGEVLQGMAGQAPARQAALNAGLNISTPCTTINKVCASGMKSIMLASQNLMLGHQEVMVAGGMESMSNSPYYLARGDTPYGGVNLLDSLVYDGLTDAYKKFHMGVCGENSAKKLNISRQEQDDFAINSYKKTAKSSESGLFAKEIVPVKIPGKKGKPDTLVDTDEEYKRVNFDKVPQLPTVFQKENGTITAANASTINDGAAACVLMTAQAAERMKVKPLARVVGFADAAVEPIDFPISPAFAIPKVLEQTGLKKEDIALWEINEAFSVVVLANIKMLSLDPSKVNVHGGAVSLGHPIGMSGTRIVNHLVHSLTSNQYGLAAICNGGGGASAIIIQKL</sequence>
<feature type="domain" description="Thiolase C-terminal" evidence="15">
    <location>
        <begin position="296"/>
        <end position="415"/>
    </location>
</feature>
<keyword evidence="9" id="KW-0630">Potassium</keyword>
<accession>A0AAV6U044</accession>
<keyword evidence="7" id="KW-0479">Metal-binding</keyword>
<dbReference type="InterPro" id="IPR002155">
    <property type="entry name" value="Thiolase"/>
</dbReference>
<keyword evidence="8" id="KW-0809">Transit peptide</keyword>
<dbReference type="Pfam" id="PF00108">
    <property type="entry name" value="Thiolase_N"/>
    <property type="match status" value="1"/>
</dbReference>
<comment type="subunit">
    <text evidence="4">Homotetramer.</text>
</comment>
<feature type="active site" description="Proton acceptor" evidence="12">
    <location>
        <position position="402"/>
    </location>
</feature>
<dbReference type="EMBL" id="JAFNEN010000829">
    <property type="protein sequence ID" value="KAG8177001.1"/>
    <property type="molecule type" value="Genomic_DNA"/>
</dbReference>
<dbReference type="InterPro" id="IPR016039">
    <property type="entry name" value="Thiolase-like"/>
</dbReference>
<keyword evidence="6 13" id="KW-0808">Transferase</keyword>
<keyword evidence="11 13" id="KW-0012">Acyltransferase</keyword>
<evidence type="ECO:0000313" key="16">
    <source>
        <dbReference type="EMBL" id="KAG8177001.1"/>
    </source>
</evidence>
<reference evidence="16 17" key="1">
    <citation type="journal article" date="2022" name="Nat. Ecol. Evol.">
        <title>A masculinizing supergene underlies an exaggerated male reproductive morph in a spider.</title>
        <authorList>
            <person name="Hendrickx F."/>
            <person name="De Corte Z."/>
            <person name="Sonet G."/>
            <person name="Van Belleghem S.M."/>
            <person name="Kostlbacher S."/>
            <person name="Vangestel C."/>
        </authorList>
    </citation>
    <scope>NUCLEOTIDE SEQUENCE [LARGE SCALE GENOMIC DNA]</scope>
    <source>
        <strain evidence="16">W744_W776</strain>
    </source>
</reference>
<dbReference type="CDD" id="cd00751">
    <property type="entry name" value="thiolase"/>
    <property type="match status" value="1"/>
</dbReference>
<dbReference type="PROSITE" id="PS00737">
    <property type="entry name" value="THIOLASE_2"/>
    <property type="match status" value="1"/>
</dbReference>
<evidence type="ECO:0000256" key="11">
    <source>
        <dbReference type="ARBA" id="ARBA00023315"/>
    </source>
</evidence>
<dbReference type="FunFam" id="3.40.47.10:FF:000007">
    <property type="entry name" value="acetyl-CoA acetyltransferase, mitochondrial"/>
    <property type="match status" value="1"/>
</dbReference>
<evidence type="ECO:0000256" key="5">
    <source>
        <dbReference type="ARBA" id="ARBA00012705"/>
    </source>
</evidence>
<evidence type="ECO:0000256" key="4">
    <source>
        <dbReference type="ARBA" id="ARBA00011881"/>
    </source>
</evidence>
<dbReference type="NCBIfam" id="TIGR01930">
    <property type="entry name" value="AcCoA-C-Actrans"/>
    <property type="match status" value="1"/>
</dbReference>
<comment type="pathway">
    <text evidence="2">Lipid metabolism.</text>
</comment>
<comment type="caution">
    <text evidence="16">The sequence shown here is derived from an EMBL/GenBank/DDBJ whole genome shotgun (WGS) entry which is preliminary data.</text>
</comment>
<evidence type="ECO:0000256" key="12">
    <source>
        <dbReference type="PIRSR" id="PIRSR000429-1"/>
    </source>
</evidence>
<dbReference type="InterPro" id="IPR020610">
    <property type="entry name" value="Thiolase_AS"/>
</dbReference>
<dbReference type="InterPro" id="IPR020616">
    <property type="entry name" value="Thiolase_N"/>
</dbReference>
<feature type="active site" description="Acyl-thioester intermediate" evidence="12">
    <location>
        <position position="114"/>
    </location>
</feature>
<dbReference type="AlphaFoldDB" id="A0AAV6U044"/>
<dbReference type="PROSITE" id="PS00099">
    <property type="entry name" value="THIOLASE_3"/>
    <property type="match status" value="1"/>
</dbReference>
<dbReference type="Pfam" id="PF02803">
    <property type="entry name" value="Thiolase_C"/>
    <property type="match status" value="1"/>
</dbReference>
<dbReference type="PANTHER" id="PTHR18919">
    <property type="entry name" value="ACETYL-COA C-ACYLTRANSFERASE"/>
    <property type="match status" value="1"/>
</dbReference>
<feature type="active site" description="Proton acceptor" evidence="12">
    <location>
        <position position="374"/>
    </location>
</feature>
<dbReference type="GO" id="GO:0005739">
    <property type="term" value="C:mitochondrion"/>
    <property type="evidence" value="ECO:0007669"/>
    <property type="project" value="UniProtKB-SubCell"/>
</dbReference>
<dbReference type="GO" id="GO:0006635">
    <property type="term" value="P:fatty acid beta-oxidation"/>
    <property type="evidence" value="ECO:0007669"/>
    <property type="project" value="TreeGrafter"/>
</dbReference>
<dbReference type="GO" id="GO:0003985">
    <property type="term" value="F:acetyl-CoA C-acetyltransferase activity"/>
    <property type="evidence" value="ECO:0007669"/>
    <property type="project" value="UniProtKB-EC"/>
</dbReference>
<feature type="domain" description="Thiolase N-terminal" evidence="14">
    <location>
        <begin position="30"/>
        <end position="287"/>
    </location>
</feature>
<dbReference type="InterPro" id="IPR020615">
    <property type="entry name" value="Thiolase_acyl_enz_int_AS"/>
</dbReference>
<evidence type="ECO:0000256" key="2">
    <source>
        <dbReference type="ARBA" id="ARBA00005189"/>
    </source>
</evidence>
<keyword evidence="10" id="KW-0496">Mitochondrion</keyword>
<dbReference type="SUPFAM" id="SSF53901">
    <property type="entry name" value="Thiolase-like"/>
    <property type="match status" value="2"/>
</dbReference>
<evidence type="ECO:0000256" key="10">
    <source>
        <dbReference type="ARBA" id="ARBA00023128"/>
    </source>
</evidence>
<evidence type="ECO:0000256" key="9">
    <source>
        <dbReference type="ARBA" id="ARBA00022958"/>
    </source>
</evidence>
<evidence type="ECO:0000259" key="15">
    <source>
        <dbReference type="Pfam" id="PF02803"/>
    </source>
</evidence>
<dbReference type="PIRSF" id="PIRSF000429">
    <property type="entry name" value="Ac-CoA_Ac_transf"/>
    <property type="match status" value="1"/>
</dbReference>
<dbReference type="InterPro" id="IPR020613">
    <property type="entry name" value="Thiolase_CS"/>
</dbReference>
<gene>
    <name evidence="16" type="ORF">JTE90_006946</name>
</gene>
<evidence type="ECO:0000313" key="17">
    <source>
        <dbReference type="Proteomes" id="UP000827092"/>
    </source>
</evidence>
<dbReference type="PROSITE" id="PS00098">
    <property type="entry name" value="THIOLASE_1"/>
    <property type="match status" value="1"/>
</dbReference>
<comment type="subcellular location">
    <subcellularLocation>
        <location evidence="1">Mitochondrion</location>
    </subcellularLocation>
</comment>
<keyword evidence="17" id="KW-1185">Reference proteome</keyword>
<evidence type="ECO:0000256" key="3">
    <source>
        <dbReference type="ARBA" id="ARBA00010982"/>
    </source>
</evidence>
<dbReference type="InterPro" id="IPR020617">
    <property type="entry name" value="Thiolase_C"/>
</dbReference>
<evidence type="ECO:0000259" key="14">
    <source>
        <dbReference type="Pfam" id="PF00108"/>
    </source>
</evidence>
<dbReference type="Gene3D" id="3.40.47.10">
    <property type="match status" value="1"/>
</dbReference>
<dbReference type="Proteomes" id="UP000827092">
    <property type="component" value="Unassembled WGS sequence"/>
</dbReference>
<dbReference type="GO" id="GO:0046872">
    <property type="term" value="F:metal ion binding"/>
    <property type="evidence" value="ECO:0007669"/>
    <property type="project" value="UniProtKB-KW"/>
</dbReference>
<proteinExistence type="inferred from homology"/>